<feature type="compositionally biased region" description="Polar residues" evidence="1">
    <location>
        <begin position="674"/>
        <end position="686"/>
    </location>
</feature>
<accession>A0ABD0MX25</accession>
<keyword evidence="2" id="KW-1133">Transmembrane helix</keyword>
<dbReference type="SUPFAM" id="SSF53098">
    <property type="entry name" value="Ribonuclease H-like"/>
    <property type="match status" value="1"/>
</dbReference>
<dbReference type="PROSITE" id="PS50994">
    <property type="entry name" value="INTEGRASE"/>
    <property type="match status" value="1"/>
</dbReference>
<evidence type="ECO:0000313" key="4">
    <source>
        <dbReference type="EMBL" id="KAL0154090.1"/>
    </source>
</evidence>
<feature type="transmembrane region" description="Helical" evidence="2">
    <location>
        <begin position="256"/>
        <end position="276"/>
    </location>
</feature>
<evidence type="ECO:0000256" key="2">
    <source>
        <dbReference type="SAM" id="Phobius"/>
    </source>
</evidence>
<dbReference type="AlphaFoldDB" id="A0ABD0MX25"/>
<sequence length="735" mass="82127">MPTEPLEVFAAEITRLVLEPFPNYGECAIAMERFRRFVAGLDPVLQAKCHEHGATSLEDALAIACKWERAQEVLRLAPLPPLSQKNSLSPNLTTTLPSESLSAMVSTKTTASGDISSEIMTAVKQLTADVKALRMEVSQLKRQHTSSAQRDYSPERGRDKHHYSPLSSPRRYLLSPASSPHRRDESNSFIHREAHHRLIEIVTSAYHHLIEIVMSAHLHHIKIVTPASLHIMLLNMPALLLFVVTNVSARPRLTMIVMVIQPLIIKIRLLIIRIVIHQNGSPTSSLAGDLLLTICPHLVIIVSVLLMRMLIFRETAGSSEVSYLGHVVSSLGLLPDEKNLDKVRSWPTPRTVTEEVCQEFCCRCCTPSCFDLESECEEAFSPPIVAHPIFTHFFSGAPFKIIPDYKLLLNLKKAAVDNDPTSRRARWILEMDVYDFTILHREGKQHMLLVSGVLPDMTPTLSVDKAELQAQQKADFYFSTVMDWKESNQRPPLGRLKHSPATLSKLWHEFPKLSVQEGVLCRRVKSSPHSPPVYQVVLPECDGMVERLNRTLKDQLAKYICESGGEWDRYLPQVELAYNSSVHSSTGFSPFFLAHGREPRLPAEILLNCSPAVTSCTPGTPADYAYDVTTRLSYVFKDAAVRSTAAKLQKRQYDKKDVFSTHISQTLKPISTNARAESSNPTTLLSESDIMPSLSVPPVPSTAPDRAILPSAAAPQLTRSGRMVKKPERFKDIVC</sequence>
<dbReference type="Proteomes" id="UP001529510">
    <property type="component" value="Unassembled WGS sequence"/>
</dbReference>
<protein>
    <recommendedName>
        <fullName evidence="3">Integrase catalytic domain-containing protein</fullName>
    </recommendedName>
</protein>
<dbReference type="PANTHER" id="PTHR37984">
    <property type="entry name" value="PROTEIN CBG26694"/>
    <property type="match status" value="1"/>
</dbReference>
<dbReference type="InterPro" id="IPR043502">
    <property type="entry name" value="DNA/RNA_pol_sf"/>
</dbReference>
<organism evidence="4 5">
    <name type="scientific">Cirrhinus mrigala</name>
    <name type="common">Mrigala</name>
    <dbReference type="NCBI Taxonomy" id="683832"/>
    <lineage>
        <taxon>Eukaryota</taxon>
        <taxon>Metazoa</taxon>
        <taxon>Chordata</taxon>
        <taxon>Craniata</taxon>
        <taxon>Vertebrata</taxon>
        <taxon>Euteleostomi</taxon>
        <taxon>Actinopterygii</taxon>
        <taxon>Neopterygii</taxon>
        <taxon>Teleostei</taxon>
        <taxon>Ostariophysi</taxon>
        <taxon>Cypriniformes</taxon>
        <taxon>Cyprinidae</taxon>
        <taxon>Labeoninae</taxon>
        <taxon>Labeonini</taxon>
        <taxon>Cirrhinus</taxon>
    </lineage>
</organism>
<feature type="region of interest" description="Disordered" evidence="1">
    <location>
        <begin position="139"/>
        <end position="186"/>
    </location>
</feature>
<comment type="caution">
    <text evidence="4">The sequence shown here is derived from an EMBL/GenBank/DDBJ whole genome shotgun (WGS) entry which is preliminary data.</text>
</comment>
<feature type="domain" description="Integrase catalytic" evidence="3">
    <location>
        <begin position="416"/>
        <end position="598"/>
    </location>
</feature>
<dbReference type="InterPro" id="IPR001584">
    <property type="entry name" value="Integrase_cat-core"/>
</dbReference>
<evidence type="ECO:0000259" key="3">
    <source>
        <dbReference type="PROSITE" id="PS50994"/>
    </source>
</evidence>
<keyword evidence="5" id="KW-1185">Reference proteome</keyword>
<dbReference type="Gene3D" id="3.30.420.10">
    <property type="entry name" value="Ribonuclease H-like superfamily/Ribonuclease H"/>
    <property type="match status" value="1"/>
</dbReference>
<evidence type="ECO:0000256" key="1">
    <source>
        <dbReference type="SAM" id="MobiDB-lite"/>
    </source>
</evidence>
<gene>
    <name evidence="4" type="ORF">M9458_050549</name>
</gene>
<feature type="transmembrane region" description="Helical" evidence="2">
    <location>
        <begin position="223"/>
        <end position="244"/>
    </location>
</feature>
<dbReference type="GO" id="GO:0006259">
    <property type="term" value="P:DNA metabolic process"/>
    <property type="evidence" value="ECO:0007669"/>
    <property type="project" value="UniProtKB-ARBA"/>
</dbReference>
<keyword evidence="2" id="KW-0472">Membrane</keyword>
<dbReference type="EMBL" id="JAMKFB020000045">
    <property type="protein sequence ID" value="KAL0154090.1"/>
    <property type="molecule type" value="Genomic_DNA"/>
</dbReference>
<dbReference type="PANTHER" id="PTHR37984:SF15">
    <property type="entry name" value="INTEGRASE CATALYTIC DOMAIN-CONTAINING PROTEIN"/>
    <property type="match status" value="1"/>
</dbReference>
<name>A0ABD0MX25_CIRMR</name>
<feature type="region of interest" description="Disordered" evidence="1">
    <location>
        <begin position="674"/>
        <end position="706"/>
    </location>
</feature>
<dbReference type="InterPro" id="IPR036397">
    <property type="entry name" value="RNaseH_sf"/>
</dbReference>
<proteinExistence type="predicted"/>
<feature type="compositionally biased region" description="Low complexity" evidence="1">
    <location>
        <begin position="164"/>
        <end position="179"/>
    </location>
</feature>
<evidence type="ECO:0000313" key="5">
    <source>
        <dbReference type="Proteomes" id="UP001529510"/>
    </source>
</evidence>
<feature type="transmembrane region" description="Helical" evidence="2">
    <location>
        <begin position="288"/>
        <end position="307"/>
    </location>
</feature>
<dbReference type="InterPro" id="IPR050951">
    <property type="entry name" value="Retrovirus_Pol_polyprotein"/>
</dbReference>
<dbReference type="InterPro" id="IPR012337">
    <property type="entry name" value="RNaseH-like_sf"/>
</dbReference>
<dbReference type="SUPFAM" id="SSF56672">
    <property type="entry name" value="DNA/RNA polymerases"/>
    <property type="match status" value="1"/>
</dbReference>
<reference evidence="4 5" key="1">
    <citation type="submission" date="2024-05" db="EMBL/GenBank/DDBJ databases">
        <title>Genome sequencing and assembly of Indian major carp, Cirrhinus mrigala (Hamilton, 1822).</title>
        <authorList>
            <person name="Mohindra V."/>
            <person name="Chowdhury L.M."/>
            <person name="Lal K."/>
            <person name="Jena J.K."/>
        </authorList>
    </citation>
    <scope>NUCLEOTIDE SEQUENCE [LARGE SCALE GENOMIC DNA]</scope>
    <source>
        <strain evidence="4">CM1030</strain>
        <tissue evidence="4">Blood</tissue>
    </source>
</reference>
<keyword evidence="2" id="KW-0812">Transmembrane</keyword>